<feature type="domain" description="Transcription factor Iwr1" evidence="3">
    <location>
        <begin position="150"/>
        <end position="222"/>
    </location>
</feature>
<accession>A0A1L0BJR6</accession>
<feature type="compositionally biased region" description="Acidic residues" evidence="2">
    <location>
        <begin position="218"/>
        <end position="238"/>
    </location>
</feature>
<gene>
    <name evidence="4" type="ORF">SAMEA4029010_CIC11G00000000588</name>
</gene>
<dbReference type="Proteomes" id="UP000182334">
    <property type="component" value="Chromosome III"/>
</dbReference>
<dbReference type="STRING" id="45354.A0A1L0BJR6"/>
<reference evidence="4 5" key="1">
    <citation type="submission" date="2016-10" db="EMBL/GenBank/DDBJ databases">
        <authorList>
            <person name="de Groot N.N."/>
        </authorList>
    </citation>
    <scope>NUCLEOTIDE SEQUENCE [LARGE SCALE GENOMIC DNA]</scope>
    <source>
        <strain evidence="4 5">CBS 141442</strain>
    </source>
</reference>
<dbReference type="GO" id="GO:0006606">
    <property type="term" value="P:protein import into nucleus"/>
    <property type="evidence" value="ECO:0007669"/>
    <property type="project" value="InterPro"/>
</dbReference>
<feature type="compositionally biased region" description="Polar residues" evidence="2">
    <location>
        <begin position="36"/>
        <end position="46"/>
    </location>
</feature>
<feature type="region of interest" description="Disordered" evidence="2">
    <location>
        <begin position="196"/>
        <end position="238"/>
    </location>
</feature>
<proteinExistence type="inferred from homology"/>
<feature type="region of interest" description="Disordered" evidence="2">
    <location>
        <begin position="25"/>
        <end position="54"/>
    </location>
</feature>
<name>A0A1L0BJR6_9ASCO</name>
<protein>
    <submittedName>
        <fullName evidence="4">CIC11C00000000588</fullName>
    </submittedName>
</protein>
<dbReference type="AlphaFoldDB" id="A0A1L0BJR6"/>
<dbReference type="EMBL" id="LT635758">
    <property type="protein sequence ID" value="SGZ51727.1"/>
    <property type="molecule type" value="Genomic_DNA"/>
</dbReference>
<dbReference type="PANTHER" id="PTHR28063:SF1">
    <property type="entry name" value="RNA POLYMERASE II NUCLEAR LOCALIZATION PROTEIN IWR1"/>
    <property type="match status" value="1"/>
</dbReference>
<dbReference type="Pfam" id="PF08574">
    <property type="entry name" value="Iwr1"/>
    <property type="match status" value="1"/>
</dbReference>
<dbReference type="OrthoDB" id="6255506at2759"/>
<keyword evidence="5" id="KW-1185">Reference proteome</keyword>
<comment type="similarity">
    <text evidence="1">Belongs to the IWR1/SLC7A6OS family.</text>
</comment>
<dbReference type="PANTHER" id="PTHR28063">
    <property type="entry name" value="RNA POLYMERASE II NUCLEAR LOCALIZATION PROTEIN IWR1"/>
    <property type="match status" value="1"/>
</dbReference>
<evidence type="ECO:0000313" key="5">
    <source>
        <dbReference type="Proteomes" id="UP000182334"/>
    </source>
</evidence>
<evidence type="ECO:0000259" key="3">
    <source>
        <dbReference type="Pfam" id="PF08574"/>
    </source>
</evidence>
<evidence type="ECO:0000256" key="2">
    <source>
        <dbReference type="SAM" id="MobiDB-lite"/>
    </source>
</evidence>
<feature type="region of interest" description="Disordered" evidence="2">
    <location>
        <begin position="119"/>
        <end position="145"/>
    </location>
</feature>
<evidence type="ECO:0000256" key="1">
    <source>
        <dbReference type="ARBA" id="ARBA00010218"/>
    </source>
</evidence>
<dbReference type="InterPro" id="IPR040150">
    <property type="entry name" value="Iwr1"/>
</dbReference>
<organism evidence="4 5">
    <name type="scientific">Sungouiella intermedia</name>
    <dbReference type="NCBI Taxonomy" id="45354"/>
    <lineage>
        <taxon>Eukaryota</taxon>
        <taxon>Fungi</taxon>
        <taxon>Dikarya</taxon>
        <taxon>Ascomycota</taxon>
        <taxon>Saccharomycotina</taxon>
        <taxon>Pichiomycetes</taxon>
        <taxon>Metschnikowiaceae</taxon>
        <taxon>Sungouiella</taxon>
    </lineage>
</organism>
<evidence type="ECO:0000313" key="4">
    <source>
        <dbReference type="EMBL" id="SGZ51727.1"/>
    </source>
</evidence>
<dbReference type="GO" id="GO:0005737">
    <property type="term" value="C:cytoplasm"/>
    <property type="evidence" value="ECO:0007669"/>
    <property type="project" value="TreeGrafter"/>
</dbReference>
<sequence>MTEPPQILRIKRKRGQDPLQALILADRQPAAKRSKPSSPVSSQATTPKPEPPKNWYFQLARTDNVNQGDHDILGSVLSEAAVKGEDRQFVIPKQQTEEDAVIPHELADMVDTFLNVDTEVSERKKRRGGKPTSQSDIESTKKETDEDFANDYVFDVYKLSNTEPITNANFPQSQIGYIKFFDDHEYDLMLSDDEKKSDGAVFSDDEDSNAESFYQNDYPEDEDAGALSETYDEEDENEEIGPVILESAEAAEGHAYLNGDFQQEGQYDELYEEFFDENGEQSVNFLEDDYYQNDETFERQKFFNDEEEDDLALHRDRIFGKLQRMIDERETS</sequence>
<dbReference type="InterPro" id="IPR013883">
    <property type="entry name" value="TF_Iwr1_dom"/>
</dbReference>